<evidence type="ECO:0000313" key="2">
    <source>
        <dbReference type="EMBL" id="CUR60121.1"/>
    </source>
</evidence>
<feature type="transmembrane region" description="Helical" evidence="1">
    <location>
        <begin position="325"/>
        <end position="343"/>
    </location>
</feature>
<reference evidence="2" key="1">
    <citation type="submission" date="2015-08" db="EMBL/GenBank/DDBJ databases">
        <authorList>
            <person name="Babu N.S."/>
            <person name="Beckwith C.J."/>
            <person name="Beseler K.G."/>
            <person name="Brison A."/>
            <person name="Carone J.V."/>
            <person name="Caskin T.P."/>
            <person name="Diamond M."/>
            <person name="Durham M.E."/>
            <person name="Foxe J.M."/>
            <person name="Go M."/>
            <person name="Henderson B.A."/>
            <person name="Jones I.B."/>
            <person name="McGettigan J.A."/>
            <person name="Micheletti S.J."/>
            <person name="Nasrallah M.E."/>
            <person name="Ortiz D."/>
            <person name="Piller C.R."/>
            <person name="Privatt S.R."/>
            <person name="Schneider S.L."/>
            <person name="Sharp S."/>
            <person name="Smith T.C."/>
            <person name="Stanton J.D."/>
            <person name="Ullery H.E."/>
            <person name="Wilson R.J."/>
            <person name="Serrano M.G."/>
            <person name="Buck G."/>
            <person name="Lee V."/>
            <person name="Wang Y."/>
            <person name="Carvalho R."/>
            <person name="Voegtly L."/>
            <person name="Shi R."/>
            <person name="Duckworth R."/>
            <person name="Johnson A."/>
            <person name="Loviza R."/>
            <person name="Walstead R."/>
            <person name="Shah Z."/>
            <person name="Kiflezghi M."/>
            <person name="Wade K."/>
            <person name="Ball S.L."/>
            <person name="Bradley K.W."/>
            <person name="Asai D.J."/>
            <person name="Bowman C.A."/>
            <person name="Russell D.A."/>
            <person name="Pope W.H."/>
            <person name="Jacobs-Sera D."/>
            <person name="Hendrix R.W."/>
            <person name="Hatfull G.F."/>
        </authorList>
    </citation>
    <scope>NUCLEOTIDE SEQUENCE</scope>
</reference>
<feature type="transmembrane region" description="Helical" evidence="1">
    <location>
        <begin position="247"/>
        <end position="266"/>
    </location>
</feature>
<feature type="transmembrane region" description="Helical" evidence="1">
    <location>
        <begin position="201"/>
        <end position="226"/>
    </location>
</feature>
<name>A0A2P2CDU1_9ZZZZ</name>
<proteinExistence type="predicted"/>
<feature type="transmembrane region" description="Helical" evidence="1">
    <location>
        <begin position="83"/>
        <end position="105"/>
    </location>
</feature>
<keyword evidence="1" id="KW-0472">Membrane</keyword>
<feature type="transmembrane region" description="Helical" evidence="1">
    <location>
        <begin position="137"/>
        <end position="154"/>
    </location>
</feature>
<protein>
    <recommendedName>
        <fullName evidence="3">Glycosyltransferase RgtA/B/C/D-like domain-containing protein</fullName>
    </recommendedName>
</protein>
<gene>
    <name evidence="2" type="ORF">NOCA120088</name>
</gene>
<sequence>MITWVVRRVVPLVGLAVVLGSIIRGQHVPGVGADAWFHLRFGEEFLGGWSLRDPGHLGVYDNAEWLPTQWLSQVAMAWVHDRAGIAGVMTLAGVLALALTVGLYLACRLRAAPLPAVIATAVGMMAASPGLSARPQLVSYLFVTATVAAWLATVRDGRPRYWVVALAWLWPMLHGMWLVGISVSVVAVVGLVLQRELALPALLRCALIPVLSLVVSMLNPLGFSVVRSIVDVGGRSDYFAEWGPTDFTAPAAALLAVMIALALLGGLRSGPVPWAETLLALLGVAWALFSLRTTPVAALILAPILAGAIQSLVPDRQPVSRGEGVAVAALFLAGCVTMAVVAGHRSSEQVVADWVDTRLGSLPSGTKVLDDWATGSYLLHNHPELQLVMHGYGDVFTDAEIRRNADLVRLQPEWDRVVADLDPDVALLDPGSALGYAVEHQLGWTRVEGDEELVLLTPPRP</sequence>
<keyword evidence="1" id="KW-1133">Transmembrane helix</keyword>
<feature type="transmembrane region" description="Helical" evidence="1">
    <location>
        <begin position="296"/>
        <end position="313"/>
    </location>
</feature>
<evidence type="ECO:0000256" key="1">
    <source>
        <dbReference type="SAM" id="Phobius"/>
    </source>
</evidence>
<dbReference type="AlphaFoldDB" id="A0A2P2CDU1"/>
<accession>A0A2P2CDU1</accession>
<evidence type="ECO:0008006" key="3">
    <source>
        <dbReference type="Google" id="ProtNLM"/>
    </source>
</evidence>
<keyword evidence="1" id="KW-0812">Transmembrane</keyword>
<feature type="transmembrane region" description="Helical" evidence="1">
    <location>
        <begin position="112"/>
        <end position="131"/>
    </location>
</feature>
<organism evidence="2">
    <name type="scientific">metagenome</name>
    <dbReference type="NCBI Taxonomy" id="256318"/>
    <lineage>
        <taxon>unclassified sequences</taxon>
        <taxon>metagenomes</taxon>
    </lineage>
</organism>
<feature type="transmembrane region" description="Helical" evidence="1">
    <location>
        <begin position="161"/>
        <end position="189"/>
    </location>
</feature>
<dbReference type="EMBL" id="CZKB01000012">
    <property type="protein sequence ID" value="CUR60121.1"/>
    <property type="molecule type" value="Genomic_DNA"/>
</dbReference>